<feature type="region of interest" description="Disordered" evidence="1">
    <location>
        <begin position="35"/>
        <end position="87"/>
    </location>
</feature>
<organism evidence="2 3">
    <name type="scientific">Litomosoides sigmodontis</name>
    <name type="common">Filarial nematode worm</name>
    <dbReference type="NCBI Taxonomy" id="42156"/>
    <lineage>
        <taxon>Eukaryota</taxon>
        <taxon>Metazoa</taxon>
        <taxon>Ecdysozoa</taxon>
        <taxon>Nematoda</taxon>
        <taxon>Chromadorea</taxon>
        <taxon>Rhabditida</taxon>
        <taxon>Spirurina</taxon>
        <taxon>Spiruromorpha</taxon>
        <taxon>Filarioidea</taxon>
        <taxon>Onchocercidae</taxon>
        <taxon>Litomosoides</taxon>
    </lineage>
</organism>
<dbReference type="OMA" id="TENEQGS"/>
<gene>
    <name evidence="2" type="ORF">NLS_LOCUS3408</name>
</gene>
<evidence type="ECO:0000256" key="1">
    <source>
        <dbReference type="SAM" id="MobiDB-lite"/>
    </source>
</evidence>
<reference evidence="2 3" key="1">
    <citation type="submission" date="2018-08" db="EMBL/GenBank/DDBJ databases">
        <authorList>
            <person name="Laetsch R D."/>
            <person name="Stevens L."/>
            <person name="Kumar S."/>
            <person name="Blaxter L. M."/>
        </authorList>
    </citation>
    <scope>NUCLEOTIDE SEQUENCE [LARGE SCALE GENOMIC DNA]</scope>
</reference>
<proteinExistence type="predicted"/>
<protein>
    <submittedName>
        <fullName evidence="2">Uncharacterized protein</fullName>
    </submittedName>
</protein>
<evidence type="ECO:0000313" key="3">
    <source>
        <dbReference type="Proteomes" id="UP000277928"/>
    </source>
</evidence>
<feature type="compositionally biased region" description="Polar residues" evidence="1">
    <location>
        <begin position="69"/>
        <end position="85"/>
    </location>
</feature>
<name>A0A3P6UHS9_LITSI</name>
<sequence>MFFYSAQSRALRRLSIAAQGSETRLGRQIDEVTAKQSIASSVTGNEQEGSAKEKDRKKDNSDQHRSRAVRSSSLANAPCYSTSDTQIDKKSNKHYYRWPAVTIQSDGQVIIGGLGRI</sequence>
<feature type="compositionally biased region" description="Basic and acidic residues" evidence="1">
    <location>
        <begin position="49"/>
        <end position="65"/>
    </location>
</feature>
<dbReference type="EMBL" id="UYRX01000185">
    <property type="protein sequence ID" value="VDK76841.1"/>
    <property type="molecule type" value="Genomic_DNA"/>
</dbReference>
<accession>A0A3P6UHS9</accession>
<feature type="compositionally biased region" description="Polar residues" evidence="1">
    <location>
        <begin position="35"/>
        <end position="48"/>
    </location>
</feature>
<evidence type="ECO:0000313" key="2">
    <source>
        <dbReference type="EMBL" id="VDK76841.1"/>
    </source>
</evidence>
<keyword evidence="3" id="KW-1185">Reference proteome</keyword>
<dbReference type="OrthoDB" id="5836654at2759"/>
<dbReference type="AlphaFoldDB" id="A0A3P6UHS9"/>
<dbReference type="Proteomes" id="UP000277928">
    <property type="component" value="Unassembled WGS sequence"/>
</dbReference>
<dbReference type="STRING" id="42156.A0A3P6UHS9"/>